<keyword evidence="2" id="KW-1185">Reference proteome</keyword>
<sequence>MGSATRGMSNGDWMTLFPNVRIQHLLYFYSDHCPLLIHIEQEKREGRRARLWFEALWTLDESIEGKVKHLWNSTLGNIYDKLE</sequence>
<proteinExistence type="predicted"/>
<gene>
    <name evidence="1" type="ORF">EPI10_028100</name>
</gene>
<name>A0A5B6UWY4_9ROSI</name>
<evidence type="ECO:0000313" key="1">
    <source>
        <dbReference type="EMBL" id="KAA3461537.1"/>
    </source>
</evidence>
<protein>
    <submittedName>
        <fullName evidence="1">Reverse transcriptase</fullName>
    </submittedName>
</protein>
<evidence type="ECO:0000313" key="2">
    <source>
        <dbReference type="Proteomes" id="UP000325315"/>
    </source>
</evidence>
<organism evidence="1 2">
    <name type="scientific">Gossypium australe</name>
    <dbReference type="NCBI Taxonomy" id="47621"/>
    <lineage>
        <taxon>Eukaryota</taxon>
        <taxon>Viridiplantae</taxon>
        <taxon>Streptophyta</taxon>
        <taxon>Embryophyta</taxon>
        <taxon>Tracheophyta</taxon>
        <taxon>Spermatophyta</taxon>
        <taxon>Magnoliopsida</taxon>
        <taxon>eudicotyledons</taxon>
        <taxon>Gunneridae</taxon>
        <taxon>Pentapetalae</taxon>
        <taxon>rosids</taxon>
        <taxon>malvids</taxon>
        <taxon>Malvales</taxon>
        <taxon>Malvaceae</taxon>
        <taxon>Malvoideae</taxon>
        <taxon>Gossypium</taxon>
    </lineage>
</organism>
<dbReference type="PANTHER" id="PTHR33710">
    <property type="entry name" value="BNAC02G09200D PROTEIN"/>
    <property type="match status" value="1"/>
</dbReference>
<keyword evidence="1" id="KW-0695">RNA-directed DNA polymerase</keyword>
<dbReference type="Proteomes" id="UP000325315">
    <property type="component" value="Unassembled WGS sequence"/>
</dbReference>
<keyword evidence="1" id="KW-0808">Transferase</keyword>
<dbReference type="PANTHER" id="PTHR33710:SF71">
    <property type="entry name" value="ENDONUCLEASE_EXONUCLEASE_PHOSPHATASE DOMAIN-CONTAINING PROTEIN"/>
    <property type="match status" value="1"/>
</dbReference>
<keyword evidence="1" id="KW-0548">Nucleotidyltransferase</keyword>
<dbReference type="GO" id="GO:0003964">
    <property type="term" value="F:RNA-directed DNA polymerase activity"/>
    <property type="evidence" value="ECO:0007669"/>
    <property type="project" value="UniProtKB-KW"/>
</dbReference>
<comment type="caution">
    <text evidence="1">The sequence shown here is derived from an EMBL/GenBank/DDBJ whole genome shotgun (WGS) entry which is preliminary data.</text>
</comment>
<dbReference type="EMBL" id="SMMG02000009">
    <property type="protein sequence ID" value="KAA3461537.1"/>
    <property type="molecule type" value="Genomic_DNA"/>
</dbReference>
<reference evidence="2" key="1">
    <citation type="journal article" date="2019" name="Plant Biotechnol. J.">
        <title>Genome sequencing of the Australian wild diploid species Gossypium australe highlights disease resistance and delayed gland morphogenesis.</title>
        <authorList>
            <person name="Cai Y."/>
            <person name="Cai X."/>
            <person name="Wang Q."/>
            <person name="Wang P."/>
            <person name="Zhang Y."/>
            <person name="Cai C."/>
            <person name="Xu Y."/>
            <person name="Wang K."/>
            <person name="Zhou Z."/>
            <person name="Wang C."/>
            <person name="Geng S."/>
            <person name="Li B."/>
            <person name="Dong Q."/>
            <person name="Hou Y."/>
            <person name="Wang H."/>
            <person name="Ai P."/>
            <person name="Liu Z."/>
            <person name="Yi F."/>
            <person name="Sun M."/>
            <person name="An G."/>
            <person name="Cheng J."/>
            <person name="Zhang Y."/>
            <person name="Shi Q."/>
            <person name="Xie Y."/>
            <person name="Shi X."/>
            <person name="Chang Y."/>
            <person name="Huang F."/>
            <person name="Chen Y."/>
            <person name="Hong S."/>
            <person name="Mi L."/>
            <person name="Sun Q."/>
            <person name="Zhang L."/>
            <person name="Zhou B."/>
            <person name="Peng R."/>
            <person name="Zhang X."/>
            <person name="Liu F."/>
        </authorList>
    </citation>
    <scope>NUCLEOTIDE SEQUENCE [LARGE SCALE GENOMIC DNA]</scope>
    <source>
        <strain evidence="2">cv. PA1801</strain>
    </source>
</reference>
<dbReference type="OrthoDB" id="1435943at2759"/>
<accession>A0A5B6UWY4</accession>
<dbReference type="AlphaFoldDB" id="A0A5B6UWY4"/>